<keyword evidence="4" id="KW-1185">Reference proteome</keyword>
<proteinExistence type="predicted"/>
<organism evidence="3 4">
    <name type="scientific">Pontibacter silvestris</name>
    <dbReference type="NCBI Taxonomy" id="2305183"/>
    <lineage>
        <taxon>Bacteria</taxon>
        <taxon>Pseudomonadati</taxon>
        <taxon>Bacteroidota</taxon>
        <taxon>Cytophagia</taxon>
        <taxon>Cytophagales</taxon>
        <taxon>Hymenobacteraceae</taxon>
        <taxon>Pontibacter</taxon>
    </lineage>
</organism>
<reference evidence="4" key="1">
    <citation type="journal article" date="2019" name="Int. J. Syst. Evol. Microbiol.">
        <title>The Global Catalogue of Microorganisms (GCM) 10K type strain sequencing project: providing services to taxonomists for standard genome sequencing and annotation.</title>
        <authorList>
            <consortium name="The Broad Institute Genomics Platform"/>
            <consortium name="The Broad Institute Genome Sequencing Center for Infectious Disease"/>
            <person name="Wu L."/>
            <person name="Ma J."/>
        </authorList>
    </citation>
    <scope>NUCLEOTIDE SEQUENCE [LARGE SCALE GENOMIC DNA]</scope>
    <source>
        <strain evidence="4">JCM 16545</strain>
    </source>
</reference>
<evidence type="ECO:0008006" key="5">
    <source>
        <dbReference type="Google" id="ProtNLM"/>
    </source>
</evidence>
<sequence length="86" mass="8918">MKKEWKSIIAALFLGTSMLMTSCGGNNGDMPPETTNGDNNRETGVDGNGYTMDPGSPDTTGTTTNMDTISTTTRSTTESATTTGGN</sequence>
<feature type="compositionally biased region" description="Low complexity" evidence="1">
    <location>
        <begin position="59"/>
        <end position="86"/>
    </location>
</feature>
<dbReference type="EMBL" id="JBHUHV010000060">
    <property type="protein sequence ID" value="MFD2069445.1"/>
    <property type="molecule type" value="Genomic_DNA"/>
</dbReference>
<evidence type="ECO:0000313" key="3">
    <source>
        <dbReference type="EMBL" id="MFD2069445.1"/>
    </source>
</evidence>
<accession>A0ABW4X5H5</accession>
<evidence type="ECO:0000256" key="2">
    <source>
        <dbReference type="SAM" id="SignalP"/>
    </source>
</evidence>
<dbReference type="RefSeq" id="WP_229962052.1">
    <property type="nucleotide sequence ID" value="NZ_JAJJWI010000018.1"/>
</dbReference>
<dbReference type="Proteomes" id="UP001597369">
    <property type="component" value="Unassembled WGS sequence"/>
</dbReference>
<comment type="caution">
    <text evidence="3">The sequence shown here is derived from an EMBL/GenBank/DDBJ whole genome shotgun (WGS) entry which is preliminary data.</text>
</comment>
<evidence type="ECO:0000313" key="4">
    <source>
        <dbReference type="Proteomes" id="UP001597369"/>
    </source>
</evidence>
<feature type="signal peptide" evidence="2">
    <location>
        <begin position="1"/>
        <end position="22"/>
    </location>
</feature>
<name>A0ABW4X5H5_9BACT</name>
<feature type="region of interest" description="Disordered" evidence="1">
    <location>
        <begin position="24"/>
        <end position="86"/>
    </location>
</feature>
<dbReference type="PROSITE" id="PS51257">
    <property type="entry name" value="PROKAR_LIPOPROTEIN"/>
    <property type="match status" value="1"/>
</dbReference>
<evidence type="ECO:0000256" key="1">
    <source>
        <dbReference type="SAM" id="MobiDB-lite"/>
    </source>
</evidence>
<gene>
    <name evidence="3" type="ORF">ACFSKU_21365</name>
</gene>
<feature type="chain" id="PRO_5045497863" description="Lipoprotein" evidence="2">
    <location>
        <begin position="23"/>
        <end position="86"/>
    </location>
</feature>
<protein>
    <recommendedName>
        <fullName evidence="5">Lipoprotein</fullName>
    </recommendedName>
</protein>
<keyword evidence="2" id="KW-0732">Signal</keyword>